<name>A0ABS5E4Z2_9PROT</name>
<protein>
    <recommendedName>
        <fullName evidence="3">DUF2267 domain-containing protein</fullName>
    </recommendedName>
</protein>
<organism evidence="1 2">
    <name type="scientific">Neokomagataea anthophila</name>
    <dbReference type="NCBI Taxonomy" id="2826925"/>
    <lineage>
        <taxon>Bacteria</taxon>
        <taxon>Pseudomonadati</taxon>
        <taxon>Pseudomonadota</taxon>
        <taxon>Alphaproteobacteria</taxon>
        <taxon>Acetobacterales</taxon>
        <taxon>Acetobacteraceae</taxon>
        <taxon>Neokomagataea</taxon>
    </lineage>
</organism>
<accession>A0ABS5E4Z2</accession>
<dbReference type="Proteomes" id="UP000677812">
    <property type="component" value="Unassembled WGS sequence"/>
</dbReference>
<reference evidence="1 2" key="1">
    <citation type="submission" date="2021-04" db="EMBL/GenBank/DDBJ databases">
        <title>The complete genome sequence of Neokomagataea sp. TBRC 2177.</title>
        <authorList>
            <person name="Charoenyingcharoen P."/>
            <person name="Yukphan P."/>
        </authorList>
    </citation>
    <scope>NUCLEOTIDE SEQUENCE [LARGE SCALE GENOMIC DNA]</scope>
    <source>
        <strain evidence="1 2">TBRC 2177</strain>
    </source>
</reference>
<dbReference type="RefSeq" id="WP_211680508.1">
    <property type="nucleotide sequence ID" value="NZ_JAGRQH010000001.1"/>
</dbReference>
<gene>
    <name evidence="1" type="ORF">KB213_02720</name>
</gene>
<sequence>MSFSSVSSFEALINRTLGKSDTDTVQQGVRVGGMIAQGVLEALVSRLGAHMNVTELDAAMTKIFDGATELEEALSPVVTPATQPGVVASSTL</sequence>
<evidence type="ECO:0000313" key="2">
    <source>
        <dbReference type="Proteomes" id="UP000677812"/>
    </source>
</evidence>
<dbReference type="EMBL" id="JAGRQH010000001">
    <property type="protein sequence ID" value="MBR0558975.1"/>
    <property type="molecule type" value="Genomic_DNA"/>
</dbReference>
<comment type="caution">
    <text evidence="1">The sequence shown here is derived from an EMBL/GenBank/DDBJ whole genome shotgun (WGS) entry which is preliminary data.</text>
</comment>
<proteinExistence type="predicted"/>
<evidence type="ECO:0000313" key="1">
    <source>
        <dbReference type="EMBL" id="MBR0558975.1"/>
    </source>
</evidence>
<keyword evidence="2" id="KW-1185">Reference proteome</keyword>
<evidence type="ECO:0008006" key="3">
    <source>
        <dbReference type="Google" id="ProtNLM"/>
    </source>
</evidence>